<dbReference type="OrthoDB" id="20105at2759"/>
<dbReference type="GO" id="GO:0008650">
    <property type="term" value="F:rRNA (uridine-2'-O-)-methyltransferase activity"/>
    <property type="evidence" value="ECO:0007669"/>
    <property type="project" value="TreeGrafter"/>
</dbReference>
<evidence type="ECO:0000256" key="1">
    <source>
        <dbReference type="ARBA" id="ARBA00009258"/>
    </source>
</evidence>
<evidence type="ECO:0000313" key="10">
    <source>
        <dbReference type="Proteomes" id="UP000593567"/>
    </source>
</evidence>
<dbReference type="Pfam" id="PF01728">
    <property type="entry name" value="FtsJ"/>
    <property type="match status" value="1"/>
</dbReference>
<feature type="domain" description="Ribosomal RNA methyltransferase FtsJ" evidence="8">
    <location>
        <begin position="56"/>
        <end position="241"/>
    </location>
</feature>
<comment type="caution">
    <text evidence="9">The sequence shown here is derived from an EMBL/GenBank/DDBJ whole genome shotgun (WGS) entry which is preliminary data.</text>
</comment>
<keyword evidence="10" id="KW-1185">Reference proteome</keyword>
<dbReference type="HAMAP" id="MF_01547">
    <property type="entry name" value="RNA_methyltr_E"/>
    <property type="match status" value="1"/>
</dbReference>
<evidence type="ECO:0000259" key="8">
    <source>
        <dbReference type="Pfam" id="PF01728"/>
    </source>
</evidence>
<proteinExistence type="inferred from homology"/>
<evidence type="ECO:0000256" key="2">
    <source>
        <dbReference type="ARBA" id="ARBA00022552"/>
    </source>
</evidence>
<dbReference type="PIRSF" id="PIRSF005461">
    <property type="entry name" value="23S_rRNA_mtase"/>
    <property type="match status" value="1"/>
</dbReference>
<evidence type="ECO:0000256" key="6">
    <source>
        <dbReference type="ARBA" id="ARBA00041184"/>
    </source>
</evidence>
<dbReference type="InterPro" id="IPR015507">
    <property type="entry name" value="rRNA-MeTfrase_E"/>
</dbReference>
<sequence>MLPKRYSCLFQYQCIARGIEYATSTKKINLKKASSRQWLLRQINDKYVKEARLKQYRCRSAFKLLEINEKHNILKPGMKVLDCGAAPGSWSQVAAELTNANGKNVQESTGSVLSIDRDFFYPIEACFCIRNADFSQKTTRNKILDILGDRKVEVMLSDMAPNATGHSEMDHEQIVDLVTHFVEFASDILVEQGTLLCKLWEGGRKRHFQSFLQTLFSDVKTIKPDSSRSNSAEIFMLARGYKNPRDQT</sequence>
<dbReference type="InterPro" id="IPR029063">
    <property type="entry name" value="SAM-dependent_MTases_sf"/>
</dbReference>
<dbReference type="Gene3D" id="3.40.50.150">
    <property type="entry name" value="Vaccinia Virus protein VP39"/>
    <property type="match status" value="1"/>
</dbReference>
<dbReference type="InterPro" id="IPR050082">
    <property type="entry name" value="RNA_methyltr_RlmE"/>
</dbReference>
<dbReference type="InterPro" id="IPR002877">
    <property type="entry name" value="RNA_MeTrfase_FtsJ_dom"/>
</dbReference>
<gene>
    <name evidence="9" type="ORF">EB796_010054</name>
</gene>
<dbReference type="AlphaFoldDB" id="A0A7J7JZ14"/>
<keyword evidence="5 7" id="KW-0949">S-adenosyl-L-methionine</keyword>
<comment type="similarity">
    <text evidence="1">Belongs to the class I-like SAM-binding methyltransferase superfamily. RNA methyltransferase RlmE family.</text>
</comment>
<keyword evidence="2" id="KW-0698">rRNA processing</keyword>
<dbReference type="PANTHER" id="PTHR10920:SF18">
    <property type="entry name" value="RRNA METHYLTRANSFERASE 2, MITOCHONDRIAL"/>
    <property type="match status" value="1"/>
</dbReference>
<dbReference type="PANTHER" id="PTHR10920">
    <property type="entry name" value="RIBOSOMAL RNA METHYLTRANSFERASE"/>
    <property type="match status" value="1"/>
</dbReference>
<evidence type="ECO:0000256" key="3">
    <source>
        <dbReference type="ARBA" id="ARBA00022603"/>
    </source>
</evidence>
<keyword evidence="4" id="KW-0808">Transferase</keyword>
<evidence type="ECO:0000256" key="5">
    <source>
        <dbReference type="ARBA" id="ARBA00022691"/>
    </source>
</evidence>
<dbReference type="GO" id="GO:0005739">
    <property type="term" value="C:mitochondrion"/>
    <property type="evidence" value="ECO:0007669"/>
    <property type="project" value="TreeGrafter"/>
</dbReference>
<dbReference type="Proteomes" id="UP000593567">
    <property type="component" value="Unassembled WGS sequence"/>
</dbReference>
<reference evidence="9" key="1">
    <citation type="submission" date="2020-06" db="EMBL/GenBank/DDBJ databases">
        <title>Draft genome of Bugula neritina, a colonial animal packing powerful symbionts and potential medicines.</title>
        <authorList>
            <person name="Rayko M."/>
        </authorList>
    </citation>
    <scope>NUCLEOTIDE SEQUENCE [LARGE SCALE GENOMIC DNA]</scope>
    <source>
        <strain evidence="9">Kwan_BN1</strain>
    </source>
</reference>
<dbReference type="EMBL" id="VXIV02001584">
    <property type="protein sequence ID" value="KAF6031622.1"/>
    <property type="molecule type" value="Genomic_DNA"/>
</dbReference>
<feature type="active site" description="Proton acceptor" evidence="7">
    <location>
        <position position="198"/>
    </location>
</feature>
<name>A0A7J7JZ14_BUGNE</name>
<accession>A0A7J7JZ14</accession>
<keyword evidence="3" id="KW-0489">Methyltransferase</keyword>
<protein>
    <recommendedName>
        <fullName evidence="6">rRNA methyltransferase 2, mitochondrial</fullName>
    </recommendedName>
</protein>
<dbReference type="SUPFAM" id="SSF53335">
    <property type="entry name" value="S-adenosyl-L-methionine-dependent methyltransferases"/>
    <property type="match status" value="1"/>
</dbReference>
<evidence type="ECO:0000256" key="4">
    <source>
        <dbReference type="ARBA" id="ARBA00022679"/>
    </source>
</evidence>
<evidence type="ECO:0000313" key="9">
    <source>
        <dbReference type="EMBL" id="KAF6031622.1"/>
    </source>
</evidence>
<organism evidence="9 10">
    <name type="scientific">Bugula neritina</name>
    <name type="common">Brown bryozoan</name>
    <name type="synonym">Sertularia neritina</name>
    <dbReference type="NCBI Taxonomy" id="10212"/>
    <lineage>
        <taxon>Eukaryota</taxon>
        <taxon>Metazoa</taxon>
        <taxon>Spiralia</taxon>
        <taxon>Lophotrochozoa</taxon>
        <taxon>Bryozoa</taxon>
        <taxon>Gymnolaemata</taxon>
        <taxon>Cheilostomatida</taxon>
        <taxon>Flustrina</taxon>
        <taxon>Buguloidea</taxon>
        <taxon>Bugulidae</taxon>
        <taxon>Bugula</taxon>
    </lineage>
</organism>
<evidence type="ECO:0000256" key="7">
    <source>
        <dbReference type="PIRSR" id="PIRSR005461-1"/>
    </source>
</evidence>